<protein>
    <recommendedName>
        <fullName evidence="6">RING-type domain-containing protein</fullName>
    </recommendedName>
</protein>
<dbReference type="PROSITE" id="PS50089">
    <property type="entry name" value="ZF_RING_2"/>
    <property type="match status" value="1"/>
</dbReference>
<evidence type="ECO:0000256" key="4">
    <source>
        <dbReference type="PROSITE-ProRule" id="PRU00175"/>
    </source>
</evidence>
<dbReference type="SUPFAM" id="SSF57850">
    <property type="entry name" value="RING/U-box"/>
    <property type="match status" value="1"/>
</dbReference>
<evidence type="ECO:0000313" key="8">
    <source>
        <dbReference type="Proteomes" id="UP000002630"/>
    </source>
</evidence>
<dbReference type="OrthoDB" id="10386746at2759"/>
<evidence type="ECO:0000259" key="6">
    <source>
        <dbReference type="PROSITE" id="PS50089"/>
    </source>
</evidence>
<gene>
    <name evidence="7" type="ORF">Esi_0022_0081</name>
</gene>
<evidence type="ECO:0000256" key="3">
    <source>
        <dbReference type="ARBA" id="ARBA00022833"/>
    </source>
</evidence>
<dbReference type="InterPro" id="IPR013083">
    <property type="entry name" value="Znf_RING/FYVE/PHD"/>
</dbReference>
<keyword evidence="3" id="KW-0862">Zinc</keyword>
<dbReference type="PANTHER" id="PTHR45969:SF69">
    <property type="entry name" value="FINGER DOMAIN PROTEIN, PUTATIVE (AFU_ORTHOLOGUE AFUA_3G12190)-RELATED"/>
    <property type="match status" value="1"/>
</dbReference>
<dbReference type="Gene3D" id="3.30.40.10">
    <property type="entry name" value="Zinc/RING finger domain, C3HC4 (zinc finger)"/>
    <property type="match status" value="1"/>
</dbReference>
<keyword evidence="1" id="KW-0479">Metal-binding</keyword>
<dbReference type="GO" id="GO:0061630">
    <property type="term" value="F:ubiquitin protein ligase activity"/>
    <property type="evidence" value="ECO:0007669"/>
    <property type="project" value="TreeGrafter"/>
</dbReference>
<sequence>MNENGCPPAAAATPTRPKTPGSATQGPEVLAPPSAVPATVPAAAPAVFQTPCRKDDARHRCSNSSSSSSKGSCSVRKMANGERASVGDGEGRAELTTPACRGGSCAICLSPLKKPSGAKKEVYTVRLCQHMFHRACLVENRRAGNTGCPYCRGDLERGLTPEATAAEREAKVLAAQQQDQREAIRNAAGRARMALARSLRLREEVLAREAATAAAAATAAEGGGDSTLVQSY</sequence>
<dbReference type="Proteomes" id="UP000002630">
    <property type="component" value="Unassembled WGS sequence"/>
</dbReference>
<evidence type="ECO:0000313" key="7">
    <source>
        <dbReference type="EMBL" id="CBN79993.1"/>
    </source>
</evidence>
<proteinExistence type="predicted"/>
<keyword evidence="8" id="KW-1185">Reference proteome</keyword>
<evidence type="ECO:0000256" key="5">
    <source>
        <dbReference type="SAM" id="MobiDB-lite"/>
    </source>
</evidence>
<keyword evidence="2 4" id="KW-0863">Zinc-finger</keyword>
<reference evidence="7 8" key="1">
    <citation type="journal article" date="2010" name="Nature">
        <title>The Ectocarpus genome and the independent evolution of multicellularity in brown algae.</title>
        <authorList>
            <person name="Cock J.M."/>
            <person name="Sterck L."/>
            <person name="Rouze P."/>
            <person name="Scornet D."/>
            <person name="Allen A.E."/>
            <person name="Amoutzias G."/>
            <person name="Anthouard V."/>
            <person name="Artiguenave F."/>
            <person name="Aury J.M."/>
            <person name="Badger J.H."/>
            <person name="Beszteri B."/>
            <person name="Billiau K."/>
            <person name="Bonnet E."/>
            <person name="Bothwell J.H."/>
            <person name="Bowler C."/>
            <person name="Boyen C."/>
            <person name="Brownlee C."/>
            <person name="Carrano C.J."/>
            <person name="Charrier B."/>
            <person name="Cho G.Y."/>
            <person name="Coelho S.M."/>
            <person name="Collen J."/>
            <person name="Corre E."/>
            <person name="Da Silva C."/>
            <person name="Delage L."/>
            <person name="Delaroque N."/>
            <person name="Dittami S.M."/>
            <person name="Doulbeau S."/>
            <person name="Elias M."/>
            <person name="Farnham G."/>
            <person name="Gachon C.M."/>
            <person name="Gschloessl B."/>
            <person name="Heesch S."/>
            <person name="Jabbari K."/>
            <person name="Jubin C."/>
            <person name="Kawai H."/>
            <person name="Kimura K."/>
            <person name="Kloareg B."/>
            <person name="Kupper F.C."/>
            <person name="Lang D."/>
            <person name="Le Bail A."/>
            <person name="Leblanc C."/>
            <person name="Lerouge P."/>
            <person name="Lohr M."/>
            <person name="Lopez P.J."/>
            <person name="Martens C."/>
            <person name="Maumus F."/>
            <person name="Michel G."/>
            <person name="Miranda-Saavedra D."/>
            <person name="Morales J."/>
            <person name="Moreau H."/>
            <person name="Motomura T."/>
            <person name="Nagasato C."/>
            <person name="Napoli C.A."/>
            <person name="Nelson D.R."/>
            <person name="Nyvall-Collen P."/>
            <person name="Peters A.F."/>
            <person name="Pommier C."/>
            <person name="Potin P."/>
            <person name="Poulain J."/>
            <person name="Quesneville H."/>
            <person name="Read B."/>
            <person name="Rensing S.A."/>
            <person name="Ritter A."/>
            <person name="Rousvoal S."/>
            <person name="Samanta M."/>
            <person name="Samson G."/>
            <person name="Schroeder D.C."/>
            <person name="Segurens B."/>
            <person name="Strittmatter M."/>
            <person name="Tonon T."/>
            <person name="Tregear J.W."/>
            <person name="Valentin K."/>
            <person name="von Dassow P."/>
            <person name="Yamagishi T."/>
            <person name="Van de Peer Y."/>
            <person name="Wincker P."/>
        </authorList>
    </citation>
    <scope>NUCLEOTIDE SEQUENCE [LARGE SCALE GENOMIC DNA]</scope>
    <source>
        <strain evidence="8">Ec32 / CCAP1310/4</strain>
    </source>
</reference>
<evidence type="ECO:0000256" key="1">
    <source>
        <dbReference type="ARBA" id="ARBA00022723"/>
    </source>
</evidence>
<feature type="region of interest" description="Disordered" evidence="5">
    <location>
        <begin position="56"/>
        <end position="77"/>
    </location>
</feature>
<dbReference type="InterPro" id="IPR001841">
    <property type="entry name" value="Znf_RING"/>
</dbReference>
<feature type="compositionally biased region" description="Low complexity" evidence="5">
    <location>
        <begin position="62"/>
        <end position="74"/>
    </location>
</feature>
<feature type="compositionally biased region" description="Low complexity" evidence="5">
    <location>
        <begin position="7"/>
        <end position="20"/>
    </location>
</feature>
<dbReference type="EMBL" id="FN649760">
    <property type="protein sequence ID" value="CBN79993.1"/>
    <property type="molecule type" value="Genomic_DNA"/>
</dbReference>
<dbReference type="Pfam" id="PF13639">
    <property type="entry name" value="zf-RING_2"/>
    <property type="match status" value="1"/>
</dbReference>
<name>D8LIF4_ECTSI</name>
<evidence type="ECO:0000256" key="2">
    <source>
        <dbReference type="ARBA" id="ARBA00022771"/>
    </source>
</evidence>
<dbReference type="GO" id="GO:0016567">
    <property type="term" value="P:protein ubiquitination"/>
    <property type="evidence" value="ECO:0007669"/>
    <property type="project" value="TreeGrafter"/>
</dbReference>
<dbReference type="PANTHER" id="PTHR45969">
    <property type="entry name" value="RING ZINC FINGER PROTEIN-RELATED"/>
    <property type="match status" value="1"/>
</dbReference>
<feature type="region of interest" description="Disordered" evidence="5">
    <location>
        <begin position="1"/>
        <end position="37"/>
    </location>
</feature>
<accession>D8LIF4</accession>
<dbReference type="InParanoid" id="D8LIF4"/>
<dbReference type="GO" id="GO:0008270">
    <property type="term" value="F:zinc ion binding"/>
    <property type="evidence" value="ECO:0007669"/>
    <property type="project" value="UniProtKB-KW"/>
</dbReference>
<dbReference type="SMART" id="SM00184">
    <property type="entry name" value="RING"/>
    <property type="match status" value="1"/>
</dbReference>
<dbReference type="AlphaFoldDB" id="D8LIF4"/>
<feature type="domain" description="RING-type" evidence="6">
    <location>
        <begin position="105"/>
        <end position="152"/>
    </location>
</feature>
<organism evidence="7 8">
    <name type="scientific">Ectocarpus siliculosus</name>
    <name type="common">Brown alga</name>
    <name type="synonym">Conferva siliculosa</name>
    <dbReference type="NCBI Taxonomy" id="2880"/>
    <lineage>
        <taxon>Eukaryota</taxon>
        <taxon>Sar</taxon>
        <taxon>Stramenopiles</taxon>
        <taxon>Ochrophyta</taxon>
        <taxon>PX clade</taxon>
        <taxon>Phaeophyceae</taxon>
        <taxon>Ectocarpales</taxon>
        <taxon>Ectocarpaceae</taxon>
        <taxon>Ectocarpus</taxon>
    </lineage>
</organism>